<comment type="caution">
    <text evidence="2">The sequence shown here is derived from an EMBL/GenBank/DDBJ whole genome shotgun (WGS) entry which is preliminary data.</text>
</comment>
<name>A0AAV9CGY6_ACOCL</name>
<dbReference type="PANTHER" id="PTHR33240:SF8">
    <property type="entry name" value="OS03G0439900 PROTEIN"/>
    <property type="match status" value="1"/>
</dbReference>
<evidence type="ECO:0000256" key="1">
    <source>
        <dbReference type="SAM" id="MobiDB-lite"/>
    </source>
</evidence>
<protein>
    <submittedName>
        <fullName evidence="2">Uncharacterized protein</fullName>
    </submittedName>
</protein>
<keyword evidence="3" id="KW-1185">Reference proteome</keyword>
<feature type="region of interest" description="Disordered" evidence="1">
    <location>
        <begin position="34"/>
        <end position="55"/>
    </location>
</feature>
<dbReference type="EMBL" id="JAUJYO010000019">
    <property type="protein sequence ID" value="KAK1288205.1"/>
    <property type="molecule type" value="Genomic_DNA"/>
</dbReference>
<reference evidence="2" key="2">
    <citation type="submission" date="2023-06" db="EMBL/GenBank/DDBJ databases">
        <authorList>
            <person name="Ma L."/>
            <person name="Liu K.-W."/>
            <person name="Li Z."/>
            <person name="Hsiao Y.-Y."/>
            <person name="Qi Y."/>
            <person name="Fu T."/>
            <person name="Tang G."/>
            <person name="Zhang D."/>
            <person name="Sun W.-H."/>
            <person name="Liu D.-K."/>
            <person name="Li Y."/>
            <person name="Chen G.-Z."/>
            <person name="Liu X.-D."/>
            <person name="Liao X.-Y."/>
            <person name="Jiang Y.-T."/>
            <person name="Yu X."/>
            <person name="Hao Y."/>
            <person name="Huang J."/>
            <person name="Zhao X.-W."/>
            <person name="Ke S."/>
            <person name="Chen Y.-Y."/>
            <person name="Wu W.-L."/>
            <person name="Hsu J.-L."/>
            <person name="Lin Y.-F."/>
            <person name="Huang M.-D."/>
            <person name="Li C.-Y."/>
            <person name="Huang L."/>
            <person name="Wang Z.-W."/>
            <person name="Zhao X."/>
            <person name="Zhong W.-Y."/>
            <person name="Peng D.-H."/>
            <person name="Ahmad S."/>
            <person name="Lan S."/>
            <person name="Zhang J.-S."/>
            <person name="Tsai W.-C."/>
            <person name="Van De Peer Y."/>
            <person name="Liu Z.-J."/>
        </authorList>
    </citation>
    <scope>NUCLEOTIDE SEQUENCE</scope>
    <source>
        <strain evidence="2">CP</strain>
        <tissue evidence="2">Leaves</tissue>
    </source>
</reference>
<sequence>MADILSRADGYIHLKEDAALANRQIATAVIVTQTQKGGTTSKKPPPDLKKGDATTPVWKENRDKGFFRALVPIRSPVENRDQSMRCEFHNEVGHTTDECRSLCSQVKALICDGRLAHYVAQQITLTVGGTEGRATNAKSTNPYDLEEVQRIRIDGGSSADILFLNALNRMGLDSEIVQRSSPPLARFDGKRITPIGVVTLPVTAVDCTLDVNFIVVDSPSAYNAIMGRD</sequence>
<dbReference type="Proteomes" id="UP001180020">
    <property type="component" value="Unassembled WGS sequence"/>
</dbReference>
<accession>A0AAV9CGY6</accession>
<organism evidence="2 3">
    <name type="scientific">Acorus calamus</name>
    <name type="common">Sweet flag</name>
    <dbReference type="NCBI Taxonomy" id="4465"/>
    <lineage>
        <taxon>Eukaryota</taxon>
        <taxon>Viridiplantae</taxon>
        <taxon>Streptophyta</taxon>
        <taxon>Embryophyta</taxon>
        <taxon>Tracheophyta</taxon>
        <taxon>Spermatophyta</taxon>
        <taxon>Magnoliopsida</taxon>
        <taxon>Liliopsida</taxon>
        <taxon>Acoraceae</taxon>
        <taxon>Acorus</taxon>
    </lineage>
</organism>
<proteinExistence type="predicted"/>
<reference evidence="2" key="1">
    <citation type="journal article" date="2023" name="Nat. Commun.">
        <title>Diploid and tetraploid genomes of Acorus and the evolution of monocots.</title>
        <authorList>
            <person name="Ma L."/>
            <person name="Liu K.W."/>
            <person name="Li Z."/>
            <person name="Hsiao Y.Y."/>
            <person name="Qi Y."/>
            <person name="Fu T."/>
            <person name="Tang G.D."/>
            <person name="Zhang D."/>
            <person name="Sun W.H."/>
            <person name="Liu D.K."/>
            <person name="Li Y."/>
            <person name="Chen G.Z."/>
            <person name="Liu X.D."/>
            <person name="Liao X.Y."/>
            <person name="Jiang Y.T."/>
            <person name="Yu X."/>
            <person name="Hao Y."/>
            <person name="Huang J."/>
            <person name="Zhao X.W."/>
            <person name="Ke S."/>
            <person name="Chen Y.Y."/>
            <person name="Wu W.L."/>
            <person name="Hsu J.L."/>
            <person name="Lin Y.F."/>
            <person name="Huang M.D."/>
            <person name="Li C.Y."/>
            <person name="Huang L."/>
            <person name="Wang Z.W."/>
            <person name="Zhao X."/>
            <person name="Zhong W.Y."/>
            <person name="Peng D.H."/>
            <person name="Ahmad S."/>
            <person name="Lan S."/>
            <person name="Zhang J.S."/>
            <person name="Tsai W.C."/>
            <person name="Van de Peer Y."/>
            <person name="Liu Z.J."/>
        </authorList>
    </citation>
    <scope>NUCLEOTIDE SEQUENCE</scope>
    <source>
        <strain evidence="2">CP</strain>
    </source>
</reference>
<evidence type="ECO:0000313" key="2">
    <source>
        <dbReference type="EMBL" id="KAK1288205.1"/>
    </source>
</evidence>
<dbReference type="CDD" id="cd00303">
    <property type="entry name" value="retropepsin_like"/>
    <property type="match status" value="1"/>
</dbReference>
<dbReference type="PANTHER" id="PTHR33240">
    <property type="entry name" value="OS08G0508500 PROTEIN"/>
    <property type="match status" value="1"/>
</dbReference>
<dbReference type="AlphaFoldDB" id="A0AAV9CGY6"/>
<evidence type="ECO:0000313" key="3">
    <source>
        <dbReference type="Proteomes" id="UP001180020"/>
    </source>
</evidence>
<gene>
    <name evidence="2" type="ORF">QJS10_CPB19g00543</name>
</gene>